<dbReference type="SUPFAM" id="SSF48403">
    <property type="entry name" value="Ankyrin repeat"/>
    <property type="match status" value="1"/>
</dbReference>
<proteinExistence type="predicted"/>
<gene>
    <name evidence="2" type="ORF">I4W93_010285</name>
</gene>
<name>A0ABS7X9Y2_9GAMM</name>
<feature type="signal peptide" evidence="1">
    <location>
        <begin position="1"/>
        <end position="31"/>
    </location>
</feature>
<feature type="chain" id="PRO_5047173842" description="Ankyrin repeat domain-containing protein" evidence="1">
    <location>
        <begin position="32"/>
        <end position="323"/>
    </location>
</feature>
<dbReference type="EMBL" id="JAERPS020000003">
    <property type="protein sequence ID" value="MBZ9611984.1"/>
    <property type="molecule type" value="Genomic_DNA"/>
</dbReference>
<keyword evidence="3" id="KW-1185">Reference proteome</keyword>
<dbReference type="Proteomes" id="UP000663814">
    <property type="component" value="Unassembled WGS sequence"/>
</dbReference>
<dbReference type="Gene3D" id="1.25.40.20">
    <property type="entry name" value="Ankyrin repeat-containing domain"/>
    <property type="match status" value="1"/>
</dbReference>
<reference evidence="2 3" key="2">
    <citation type="submission" date="2021-08" db="EMBL/GenBank/DDBJ databases">
        <title>Rheinheimera aquimaris sp. nov., isolated from seawater of the East Sea in Korea.</title>
        <authorList>
            <person name="Kim K.H."/>
            <person name="Wenting R."/>
            <person name="Kim K.R."/>
            <person name="Jeon C.O."/>
        </authorList>
    </citation>
    <scope>NUCLEOTIDE SEQUENCE [LARGE SCALE GENOMIC DNA]</scope>
    <source>
        <strain evidence="2 3">MA-13</strain>
    </source>
</reference>
<keyword evidence="1" id="KW-0732">Signal</keyword>
<organism evidence="2 3">
    <name type="scientific">Rheinheimera maricola</name>
    <dbReference type="NCBI Taxonomy" id="2793282"/>
    <lineage>
        <taxon>Bacteria</taxon>
        <taxon>Pseudomonadati</taxon>
        <taxon>Pseudomonadota</taxon>
        <taxon>Gammaproteobacteria</taxon>
        <taxon>Chromatiales</taxon>
        <taxon>Chromatiaceae</taxon>
        <taxon>Rheinheimera</taxon>
    </lineage>
</organism>
<dbReference type="RefSeq" id="WP_205311007.1">
    <property type="nucleotide sequence ID" value="NZ_JAERPS020000003.1"/>
</dbReference>
<accession>A0ABS7X9Y2</accession>
<dbReference type="InterPro" id="IPR036770">
    <property type="entry name" value="Ankyrin_rpt-contain_sf"/>
</dbReference>
<sequence>MITAKPDASFKVFAILSLLISAVWCLPKAHAAEILPANTPPTAVPLPAVGGCVKAAFNNPGSPKWPLPLYLCHFSAAEFNALKVQPALDNGWLPNNDSYQGLADNLLDSHLPSIALAHGQRWYRQFADNSEATSAVVQLTELISPYFGCELQLTDTGFTDSCVSARWDKLGRLLAPVSNLPNQALRQFPFRLDNGKVVLGEADARLSWQLHAFEPNLQDATVPLLDRIGKGLFWGKVDEVAALWPLLSEQGELTQSEQARLYIMAVSKQQAAAVRFLQAQGLNPQATNEYGDSALSIAKMLQSEAMLQLLSEFEANSTNSPAK</sequence>
<evidence type="ECO:0000313" key="3">
    <source>
        <dbReference type="Proteomes" id="UP000663814"/>
    </source>
</evidence>
<reference evidence="2 3" key="1">
    <citation type="submission" date="2020-12" db="EMBL/GenBank/DDBJ databases">
        <authorList>
            <person name="Ruan W."/>
            <person name="Khan S.A."/>
            <person name="Jeon C.O."/>
        </authorList>
    </citation>
    <scope>NUCLEOTIDE SEQUENCE [LARGE SCALE GENOMIC DNA]</scope>
    <source>
        <strain evidence="2 3">MA-13</strain>
    </source>
</reference>
<protein>
    <recommendedName>
        <fullName evidence="4">Ankyrin repeat domain-containing protein</fullName>
    </recommendedName>
</protein>
<evidence type="ECO:0000313" key="2">
    <source>
        <dbReference type="EMBL" id="MBZ9611984.1"/>
    </source>
</evidence>
<evidence type="ECO:0000256" key="1">
    <source>
        <dbReference type="SAM" id="SignalP"/>
    </source>
</evidence>
<evidence type="ECO:0008006" key="4">
    <source>
        <dbReference type="Google" id="ProtNLM"/>
    </source>
</evidence>
<comment type="caution">
    <text evidence="2">The sequence shown here is derived from an EMBL/GenBank/DDBJ whole genome shotgun (WGS) entry which is preliminary data.</text>
</comment>